<keyword evidence="1" id="KW-0732">Signal</keyword>
<dbReference type="SUPFAM" id="SSF50370">
    <property type="entry name" value="Ricin B-like lectins"/>
    <property type="match status" value="1"/>
</dbReference>
<dbReference type="InterPro" id="IPR035992">
    <property type="entry name" value="Ricin_B-like_lectins"/>
</dbReference>
<feature type="chain" id="PRO_5046279118" evidence="1">
    <location>
        <begin position="31"/>
        <end position="179"/>
    </location>
</feature>
<dbReference type="Gene3D" id="2.80.10.50">
    <property type="match status" value="1"/>
</dbReference>
<dbReference type="EMBL" id="JBHMEI010000048">
    <property type="protein sequence ID" value="MFB9207229.1"/>
    <property type="molecule type" value="Genomic_DNA"/>
</dbReference>
<evidence type="ECO:0000313" key="3">
    <source>
        <dbReference type="EMBL" id="MFB9207229.1"/>
    </source>
</evidence>
<protein>
    <submittedName>
        <fullName evidence="3">RICIN domain-containing protein</fullName>
    </submittedName>
</protein>
<dbReference type="CDD" id="cd23714">
    <property type="entry name" value="beta-trefoil_Ricin_MtaL"/>
    <property type="match status" value="1"/>
</dbReference>
<dbReference type="Proteomes" id="UP001589647">
    <property type="component" value="Unassembled WGS sequence"/>
</dbReference>
<comment type="caution">
    <text evidence="3">The sequence shown here is derived from an EMBL/GenBank/DDBJ whole genome shotgun (WGS) entry which is preliminary data.</text>
</comment>
<dbReference type="Pfam" id="PF14200">
    <property type="entry name" value="RicinB_lectin_2"/>
    <property type="match status" value="1"/>
</dbReference>
<keyword evidence="4" id="KW-1185">Reference proteome</keyword>
<name>A0ABV5IRP1_9ACTN</name>
<dbReference type="InterPro" id="IPR000772">
    <property type="entry name" value="Ricin_B_lectin"/>
</dbReference>
<sequence length="179" mass="19369">MLTTHRSRTARGLIRTALAAALLLCSWAMSGLTAAATANSAQAAALVPGIYQIINVASHSTLRAYNAGEAAFVSSTREYPGPFAHWKITRSGDGYTIQNVGINGYAAVRWTEEGASVITNNDAMVWTIAPAGGYTWVIQAPYRDLLWNVEPPVIPRGDVKLRPADGSVTQLWRFEYVSE</sequence>
<feature type="domain" description="Ricin B lectin" evidence="2">
    <location>
        <begin position="48"/>
        <end position="119"/>
    </location>
</feature>
<gene>
    <name evidence="3" type="ORF">ACFFV7_38995</name>
</gene>
<evidence type="ECO:0000256" key="1">
    <source>
        <dbReference type="SAM" id="SignalP"/>
    </source>
</evidence>
<proteinExistence type="predicted"/>
<dbReference type="RefSeq" id="WP_189653877.1">
    <property type="nucleotide sequence ID" value="NZ_BMRC01000050.1"/>
</dbReference>
<organism evidence="3 4">
    <name type="scientific">Nonomuraea spiralis</name>
    <dbReference type="NCBI Taxonomy" id="46182"/>
    <lineage>
        <taxon>Bacteria</taxon>
        <taxon>Bacillati</taxon>
        <taxon>Actinomycetota</taxon>
        <taxon>Actinomycetes</taxon>
        <taxon>Streptosporangiales</taxon>
        <taxon>Streptosporangiaceae</taxon>
        <taxon>Nonomuraea</taxon>
    </lineage>
</organism>
<evidence type="ECO:0000313" key="4">
    <source>
        <dbReference type="Proteomes" id="UP001589647"/>
    </source>
</evidence>
<accession>A0ABV5IRP1</accession>
<feature type="signal peptide" evidence="1">
    <location>
        <begin position="1"/>
        <end position="30"/>
    </location>
</feature>
<evidence type="ECO:0000259" key="2">
    <source>
        <dbReference type="Pfam" id="PF14200"/>
    </source>
</evidence>
<reference evidence="3 4" key="1">
    <citation type="submission" date="2024-09" db="EMBL/GenBank/DDBJ databases">
        <authorList>
            <person name="Sun Q."/>
            <person name="Mori K."/>
        </authorList>
    </citation>
    <scope>NUCLEOTIDE SEQUENCE [LARGE SCALE GENOMIC DNA]</scope>
    <source>
        <strain evidence="3 4">CCM 3426</strain>
    </source>
</reference>